<organism evidence="1 2">
    <name type="scientific">Brachionus calyciflorus</name>
    <dbReference type="NCBI Taxonomy" id="104777"/>
    <lineage>
        <taxon>Eukaryota</taxon>
        <taxon>Metazoa</taxon>
        <taxon>Spiralia</taxon>
        <taxon>Gnathifera</taxon>
        <taxon>Rotifera</taxon>
        <taxon>Eurotatoria</taxon>
        <taxon>Monogononta</taxon>
        <taxon>Pseudotrocha</taxon>
        <taxon>Ploima</taxon>
        <taxon>Brachionidae</taxon>
        <taxon>Brachionus</taxon>
    </lineage>
</organism>
<dbReference type="AlphaFoldDB" id="A0A814DT42"/>
<reference evidence="1" key="1">
    <citation type="submission" date="2021-02" db="EMBL/GenBank/DDBJ databases">
        <authorList>
            <person name="Nowell W R."/>
        </authorList>
    </citation>
    <scope>NUCLEOTIDE SEQUENCE</scope>
    <source>
        <strain evidence="1">Ploen Becks lab</strain>
    </source>
</reference>
<sequence>MIKAAGSNDEKLFKKLDRDTFEFKYKKEKYRINLFDFNCSCVDFMDRAHLVYLSHSMELDLGYYNGLGAQLTGFLLDKEVLILGMIELIGGHSAENIRQAIEAIVNEYDFDKSKIKVCLK</sequence>
<name>A0A814DT42_9BILA</name>
<accession>A0A814DT42</accession>
<evidence type="ECO:0000313" key="1">
    <source>
        <dbReference type="EMBL" id="CAF0959807.1"/>
    </source>
</evidence>
<dbReference type="EMBL" id="CAJNOC010002954">
    <property type="protein sequence ID" value="CAF0959807.1"/>
    <property type="molecule type" value="Genomic_DNA"/>
</dbReference>
<keyword evidence="2" id="KW-1185">Reference proteome</keyword>
<dbReference type="Proteomes" id="UP000663879">
    <property type="component" value="Unassembled WGS sequence"/>
</dbReference>
<evidence type="ECO:0000313" key="2">
    <source>
        <dbReference type="Proteomes" id="UP000663879"/>
    </source>
</evidence>
<comment type="caution">
    <text evidence="1">The sequence shown here is derived from an EMBL/GenBank/DDBJ whole genome shotgun (WGS) entry which is preliminary data.</text>
</comment>
<proteinExistence type="predicted"/>
<gene>
    <name evidence="1" type="ORF">OXX778_LOCUS14386</name>
</gene>
<protein>
    <submittedName>
        <fullName evidence="1">Uncharacterized protein</fullName>
    </submittedName>
</protein>